<organism evidence="1 2">
    <name type="scientific">Gossypium australe</name>
    <dbReference type="NCBI Taxonomy" id="47621"/>
    <lineage>
        <taxon>Eukaryota</taxon>
        <taxon>Viridiplantae</taxon>
        <taxon>Streptophyta</taxon>
        <taxon>Embryophyta</taxon>
        <taxon>Tracheophyta</taxon>
        <taxon>Spermatophyta</taxon>
        <taxon>Magnoliopsida</taxon>
        <taxon>eudicotyledons</taxon>
        <taxon>Gunneridae</taxon>
        <taxon>Pentapetalae</taxon>
        <taxon>rosids</taxon>
        <taxon>malvids</taxon>
        <taxon>Malvales</taxon>
        <taxon>Malvaceae</taxon>
        <taxon>Malvoideae</taxon>
        <taxon>Gossypium</taxon>
    </lineage>
</organism>
<dbReference type="SUPFAM" id="SSF56672">
    <property type="entry name" value="DNA/RNA polymerases"/>
    <property type="match status" value="1"/>
</dbReference>
<dbReference type="InterPro" id="IPR043502">
    <property type="entry name" value="DNA/RNA_pol_sf"/>
</dbReference>
<reference evidence="1" key="1">
    <citation type="submission" date="2019-08" db="EMBL/GenBank/DDBJ databases">
        <authorList>
            <person name="Liu F."/>
        </authorList>
    </citation>
    <scope>NUCLEOTIDE SEQUENCE [LARGE SCALE GENOMIC DNA]</scope>
    <source>
        <strain evidence="1">PA1801</strain>
        <tissue evidence="1">Leaf</tissue>
    </source>
</reference>
<protein>
    <submittedName>
        <fullName evidence="1">RNA-directed DNA polymerase-like protein</fullName>
    </submittedName>
</protein>
<gene>
    <name evidence="1" type="ORF">EPI10_006735</name>
</gene>
<name>A0A5B6WT62_9ROSI</name>
<dbReference type="OrthoDB" id="1738613at2759"/>
<accession>A0A5B6WT62</accession>
<comment type="caution">
    <text evidence="1">The sequence shown here is derived from an EMBL/GenBank/DDBJ whole genome shotgun (WGS) entry which is preliminary data.</text>
</comment>
<dbReference type="EMBL" id="SMMG02000002">
    <property type="protein sequence ID" value="KAA3484663.1"/>
    <property type="molecule type" value="Genomic_DNA"/>
</dbReference>
<evidence type="ECO:0000313" key="2">
    <source>
        <dbReference type="Proteomes" id="UP000325315"/>
    </source>
</evidence>
<proteinExistence type="predicted"/>
<dbReference type="InterPro" id="IPR043128">
    <property type="entry name" value="Rev_trsase/Diguanyl_cyclase"/>
</dbReference>
<sequence length="61" mass="7195">MWHPRGNSGRSKKDRARYYRRFIEGFSLIATPRTKLLMNDVPFKWTNGPKSSIEKLKNVLT</sequence>
<evidence type="ECO:0000313" key="1">
    <source>
        <dbReference type="EMBL" id="KAA3484663.1"/>
    </source>
</evidence>
<dbReference type="Gene3D" id="3.30.70.270">
    <property type="match status" value="1"/>
</dbReference>
<dbReference type="Proteomes" id="UP000325315">
    <property type="component" value="Unassembled WGS sequence"/>
</dbReference>
<keyword evidence="1" id="KW-0808">Transferase</keyword>
<keyword evidence="1" id="KW-0548">Nucleotidyltransferase</keyword>
<keyword evidence="2" id="KW-1185">Reference proteome</keyword>
<dbReference type="GO" id="GO:0003964">
    <property type="term" value="F:RNA-directed DNA polymerase activity"/>
    <property type="evidence" value="ECO:0007669"/>
    <property type="project" value="UniProtKB-KW"/>
</dbReference>
<keyword evidence="1" id="KW-0695">RNA-directed DNA polymerase</keyword>
<dbReference type="AlphaFoldDB" id="A0A5B6WT62"/>